<gene>
    <name evidence="2" type="ORF">SAMN05444005_105101</name>
</gene>
<reference evidence="2 3" key="1">
    <citation type="submission" date="2016-10" db="EMBL/GenBank/DDBJ databases">
        <authorList>
            <person name="de Groot N.N."/>
        </authorList>
    </citation>
    <scope>NUCLEOTIDE SEQUENCE [LARGE SCALE GENOMIC DNA]</scope>
    <source>
        <strain evidence="2 3">DSM 27078</strain>
    </source>
</reference>
<evidence type="ECO:0000313" key="3">
    <source>
        <dbReference type="Proteomes" id="UP000198648"/>
    </source>
</evidence>
<name>A0A1H9CV84_9FLAO</name>
<proteinExistence type="predicted"/>
<keyword evidence="1" id="KW-0732">Signal</keyword>
<protein>
    <submittedName>
        <fullName evidence="2">Uncharacterized protein</fullName>
    </submittedName>
</protein>
<dbReference type="Proteomes" id="UP000198648">
    <property type="component" value="Unassembled WGS sequence"/>
</dbReference>
<dbReference type="AlphaFoldDB" id="A0A1H9CV84"/>
<accession>A0A1H9CV84</accession>
<dbReference type="RefSeq" id="WP_091468454.1">
    <property type="nucleotide sequence ID" value="NZ_FOEI01000005.1"/>
</dbReference>
<keyword evidence="3" id="KW-1185">Reference proteome</keyword>
<dbReference type="EMBL" id="FOEI01000005">
    <property type="protein sequence ID" value="SEQ05095.1"/>
    <property type="molecule type" value="Genomic_DNA"/>
</dbReference>
<evidence type="ECO:0000313" key="2">
    <source>
        <dbReference type="EMBL" id="SEQ05095.1"/>
    </source>
</evidence>
<feature type="chain" id="PRO_5011486225" evidence="1">
    <location>
        <begin position="22"/>
        <end position="192"/>
    </location>
</feature>
<sequence length="192" mass="21841">MKNLIHILLFFPILLIGQSSGNNNSVKEEAVTAKELSKKTVPVNSIAAQFNAKVIAAYSNQSEQFISDFYNYLTLYNQSESADLQQEIDKSILQMYLSENMLVNDFITGSDKKITLLQLLQLCKENKFVVTLSNIQNTALNANNFEMKYQLLVTNKSVTKTYNLVQKVYLFPVLKSFGTTQKTVWELKLGEF</sequence>
<evidence type="ECO:0000256" key="1">
    <source>
        <dbReference type="SAM" id="SignalP"/>
    </source>
</evidence>
<dbReference type="OrthoDB" id="1356195at2"/>
<organism evidence="2 3">
    <name type="scientific">Flavobacterium urocaniciphilum</name>
    <dbReference type="NCBI Taxonomy" id="1299341"/>
    <lineage>
        <taxon>Bacteria</taxon>
        <taxon>Pseudomonadati</taxon>
        <taxon>Bacteroidota</taxon>
        <taxon>Flavobacteriia</taxon>
        <taxon>Flavobacteriales</taxon>
        <taxon>Flavobacteriaceae</taxon>
        <taxon>Flavobacterium</taxon>
    </lineage>
</organism>
<dbReference type="STRING" id="1299341.SAMN05444005_105101"/>
<feature type="signal peptide" evidence="1">
    <location>
        <begin position="1"/>
        <end position="21"/>
    </location>
</feature>